<dbReference type="Pfam" id="PF22529">
    <property type="entry name" value="DUF7001"/>
    <property type="match status" value="1"/>
</dbReference>
<dbReference type="PATRIC" id="fig|1227488.3.peg.4498"/>
<keyword evidence="2" id="KW-1185">Reference proteome</keyword>
<comment type="caution">
    <text evidence="1">The sequence shown here is derived from an EMBL/GenBank/DDBJ whole genome shotgun (WGS) entry which is preliminary data.</text>
</comment>
<dbReference type="RefSeq" id="WP_008896720.1">
    <property type="nucleotide sequence ID" value="NZ_AOIS01000067.1"/>
</dbReference>
<dbReference type="InterPro" id="IPR054270">
    <property type="entry name" value="DUF7001"/>
</dbReference>
<organism evidence="1 2">
    <name type="scientific">Haloterrigena salina JCM 13891</name>
    <dbReference type="NCBI Taxonomy" id="1227488"/>
    <lineage>
        <taxon>Archaea</taxon>
        <taxon>Methanobacteriati</taxon>
        <taxon>Methanobacteriota</taxon>
        <taxon>Stenosarchaea group</taxon>
        <taxon>Halobacteria</taxon>
        <taxon>Halobacteriales</taxon>
        <taxon>Natrialbaceae</taxon>
        <taxon>Haloterrigena</taxon>
    </lineage>
</organism>
<proteinExistence type="predicted"/>
<dbReference type="STRING" id="1227488.C477_22345"/>
<evidence type="ECO:0000313" key="1">
    <source>
        <dbReference type="EMBL" id="ELZ13243.1"/>
    </source>
</evidence>
<dbReference type="Proteomes" id="UP000011657">
    <property type="component" value="Unassembled WGS sequence"/>
</dbReference>
<dbReference type="eggNOG" id="arCOG04668">
    <property type="taxonomic scope" value="Archaea"/>
</dbReference>
<dbReference type="OrthoDB" id="303724at2157"/>
<gene>
    <name evidence="1" type="ORF">C477_22345</name>
</gene>
<dbReference type="AlphaFoldDB" id="M0BS45"/>
<name>M0BS45_9EURY</name>
<protein>
    <submittedName>
        <fullName evidence="1">Uncharacterized protein</fullName>
    </submittedName>
</protein>
<evidence type="ECO:0000313" key="2">
    <source>
        <dbReference type="Proteomes" id="UP000011657"/>
    </source>
</evidence>
<accession>M0BS45</accession>
<dbReference type="EMBL" id="AOIS01000067">
    <property type="protein sequence ID" value="ELZ13243.1"/>
    <property type="molecule type" value="Genomic_DNA"/>
</dbReference>
<sequence length="272" mass="30603">MVDTVVCYRAPSTVADSEASSTPRTDDGVVNVDAIGDWLEARIDASVSVRDRFLDVHRSDDLAERFAEARVPSPYERETGNTMLGTIRYEERALEHPEREGGVLYDGAQIQRALNSALPAAERDLETLHVAILDRAIGTWGDHDGRWHKRVTVPGQPALVSVPGLYEAPAKPEEYYKEKQRHALLAGDAPPREVLENQVEGEFLVENDPRTTDALKGYVLQAYHYLETGEAFCDREGCRLYNAHYHEDLIEAQLREPAFCTAHARLYEQREA</sequence>
<reference evidence="1 2" key="1">
    <citation type="journal article" date="2014" name="PLoS Genet.">
        <title>Phylogenetically driven sequencing of extremely halophilic archaea reveals strategies for static and dynamic osmo-response.</title>
        <authorList>
            <person name="Becker E.A."/>
            <person name="Seitzer P.M."/>
            <person name="Tritt A."/>
            <person name="Larsen D."/>
            <person name="Krusor M."/>
            <person name="Yao A.I."/>
            <person name="Wu D."/>
            <person name="Madern D."/>
            <person name="Eisen J.A."/>
            <person name="Darling A.E."/>
            <person name="Facciotti M.T."/>
        </authorList>
    </citation>
    <scope>NUCLEOTIDE SEQUENCE [LARGE SCALE GENOMIC DNA]</scope>
    <source>
        <strain evidence="1 2">JCM 13891</strain>
    </source>
</reference>